<keyword evidence="7 8" id="KW-0472">Membrane</keyword>
<dbReference type="InterPro" id="IPR000515">
    <property type="entry name" value="MetI-like"/>
</dbReference>
<feature type="transmembrane region" description="Helical" evidence="8">
    <location>
        <begin position="70"/>
        <end position="88"/>
    </location>
</feature>
<feature type="transmembrane region" description="Helical" evidence="8">
    <location>
        <begin position="180"/>
        <end position="202"/>
    </location>
</feature>
<evidence type="ECO:0000256" key="3">
    <source>
        <dbReference type="ARBA" id="ARBA00022448"/>
    </source>
</evidence>
<evidence type="ECO:0000313" key="10">
    <source>
        <dbReference type="EMBL" id="TAA29604.1"/>
    </source>
</evidence>
<evidence type="ECO:0000256" key="7">
    <source>
        <dbReference type="ARBA" id="ARBA00023136"/>
    </source>
</evidence>
<keyword evidence="6 8" id="KW-1133">Transmembrane helix</keyword>
<dbReference type="GO" id="GO:0055085">
    <property type="term" value="P:transmembrane transport"/>
    <property type="evidence" value="ECO:0007669"/>
    <property type="project" value="InterPro"/>
</dbReference>
<evidence type="ECO:0000256" key="8">
    <source>
        <dbReference type="RuleBase" id="RU363032"/>
    </source>
</evidence>
<dbReference type="SUPFAM" id="SSF161098">
    <property type="entry name" value="MetI-like"/>
    <property type="match status" value="1"/>
</dbReference>
<dbReference type="Pfam" id="PF00528">
    <property type="entry name" value="BPD_transp_1"/>
    <property type="match status" value="1"/>
</dbReference>
<evidence type="ECO:0000256" key="5">
    <source>
        <dbReference type="ARBA" id="ARBA00022692"/>
    </source>
</evidence>
<name>A0A4Q8LI80_9GAMM</name>
<dbReference type="Proteomes" id="UP000291286">
    <property type="component" value="Unassembled WGS sequence"/>
</dbReference>
<reference evidence="10 11" key="1">
    <citation type="submission" date="2019-02" db="EMBL/GenBank/DDBJ databases">
        <title>WGS of Pseudoxanthomonas species novum from clinical isolates.</title>
        <authorList>
            <person name="Bernier A.-M."/>
            <person name="Bernard K."/>
            <person name="Vachon A."/>
        </authorList>
    </citation>
    <scope>NUCLEOTIDE SEQUENCE [LARGE SCALE GENOMIC DNA]</scope>
    <source>
        <strain evidence="10 11">NML171202</strain>
    </source>
</reference>
<evidence type="ECO:0000256" key="6">
    <source>
        <dbReference type="ARBA" id="ARBA00022989"/>
    </source>
</evidence>
<feature type="transmembrane region" description="Helical" evidence="8">
    <location>
        <begin position="100"/>
        <end position="127"/>
    </location>
</feature>
<dbReference type="PROSITE" id="PS50928">
    <property type="entry name" value="ABC_TM1"/>
    <property type="match status" value="1"/>
</dbReference>
<dbReference type="PANTHER" id="PTHR43848">
    <property type="entry name" value="PUTRESCINE TRANSPORT SYSTEM PERMEASE PROTEIN POTI"/>
    <property type="match status" value="1"/>
</dbReference>
<feature type="transmembrane region" description="Helical" evidence="8">
    <location>
        <begin position="240"/>
        <end position="261"/>
    </location>
</feature>
<dbReference type="PANTHER" id="PTHR43848:SF2">
    <property type="entry name" value="PUTRESCINE TRANSPORT SYSTEM PERMEASE PROTEIN POTI"/>
    <property type="match status" value="1"/>
</dbReference>
<dbReference type="AlphaFoldDB" id="A0A4Q8LI80"/>
<comment type="similarity">
    <text evidence="2">Belongs to the binding-protein-dependent transport system permease family. CysTW subfamily.</text>
</comment>
<dbReference type="InterPro" id="IPR051789">
    <property type="entry name" value="Bact_Polyamine_Transport"/>
</dbReference>
<evidence type="ECO:0000259" key="9">
    <source>
        <dbReference type="PROSITE" id="PS50928"/>
    </source>
</evidence>
<feature type="domain" description="ABC transmembrane type-1" evidence="9">
    <location>
        <begin position="64"/>
        <end position="258"/>
    </location>
</feature>
<organism evidence="10 11">
    <name type="scientific">Pseudoxanthomonas winnipegensis</name>
    <dbReference type="NCBI Taxonomy" id="2480810"/>
    <lineage>
        <taxon>Bacteria</taxon>
        <taxon>Pseudomonadati</taxon>
        <taxon>Pseudomonadota</taxon>
        <taxon>Gammaproteobacteria</taxon>
        <taxon>Lysobacterales</taxon>
        <taxon>Lysobacteraceae</taxon>
        <taxon>Pseudoxanthomonas</taxon>
    </lineage>
</organism>
<protein>
    <submittedName>
        <fullName evidence="10">ABC transporter permease subunit</fullName>
    </submittedName>
</protein>
<dbReference type="InterPro" id="IPR035906">
    <property type="entry name" value="MetI-like_sf"/>
</dbReference>
<comment type="subcellular location">
    <subcellularLocation>
        <location evidence="1 8">Cell membrane</location>
        <topology evidence="1 8">Multi-pass membrane protein</topology>
    </subcellularLocation>
</comment>
<accession>A0A4Q8LI80</accession>
<dbReference type="EMBL" id="SHMB01000003">
    <property type="protein sequence ID" value="TAA29604.1"/>
    <property type="molecule type" value="Genomic_DNA"/>
</dbReference>
<gene>
    <name evidence="10" type="ORF">EA661_08545</name>
</gene>
<dbReference type="RefSeq" id="WP_130517763.1">
    <property type="nucleotide sequence ID" value="NZ_SHMA01000002.1"/>
</dbReference>
<proteinExistence type="inferred from homology"/>
<feature type="transmembrane region" description="Helical" evidence="8">
    <location>
        <begin position="139"/>
        <end position="159"/>
    </location>
</feature>
<dbReference type="GO" id="GO:0005886">
    <property type="term" value="C:plasma membrane"/>
    <property type="evidence" value="ECO:0007669"/>
    <property type="project" value="UniProtKB-SubCell"/>
</dbReference>
<comment type="caution">
    <text evidence="10">The sequence shown here is derived from an EMBL/GenBank/DDBJ whole genome shotgun (WGS) entry which is preliminary data.</text>
</comment>
<evidence type="ECO:0000256" key="1">
    <source>
        <dbReference type="ARBA" id="ARBA00004651"/>
    </source>
</evidence>
<dbReference type="Gene3D" id="1.10.3720.10">
    <property type="entry name" value="MetI-like"/>
    <property type="match status" value="1"/>
</dbReference>
<feature type="transmembrane region" description="Helical" evidence="8">
    <location>
        <begin position="12"/>
        <end position="34"/>
    </location>
</feature>
<sequence length="285" mass="31119">MSAVGRARWPARIVLGLGFSFLYLPVLLLVLWSFNRSRLATVWAGFSFKWYGELLGDASILEAAWVSLRIAFWTATAAVVLGTLAALAMTRLRRFPGRTLFGGLIAAPLVMPDVIIGLSMLLMFVSLGEVFHFQPKGMVSIWIAHTTFSLAFVAVVVSSRMAELDRSLEEAAMDLGANRIQVFFLITLPIIAPALVSGWLLAFTLSLDDVVIASFVSGPDSTTLPMKVFSSVRLGLSPKINALATLLIVAVSLCACLGWWLMSRGEQRRKRDRQLALRGGDDGRS</sequence>
<dbReference type="CDD" id="cd06261">
    <property type="entry name" value="TM_PBP2"/>
    <property type="match status" value="1"/>
</dbReference>
<evidence type="ECO:0000256" key="2">
    <source>
        <dbReference type="ARBA" id="ARBA00007069"/>
    </source>
</evidence>
<evidence type="ECO:0000313" key="11">
    <source>
        <dbReference type="Proteomes" id="UP000291286"/>
    </source>
</evidence>
<keyword evidence="3 8" id="KW-0813">Transport</keyword>
<keyword evidence="4" id="KW-1003">Cell membrane</keyword>
<evidence type="ECO:0000256" key="4">
    <source>
        <dbReference type="ARBA" id="ARBA00022475"/>
    </source>
</evidence>
<keyword evidence="5 8" id="KW-0812">Transmembrane</keyword>